<proteinExistence type="predicted"/>
<name>A0A6B9ZBZ8_9BACT</name>
<keyword evidence="2" id="KW-1185">Reference proteome</keyword>
<reference evidence="1 2" key="1">
    <citation type="submission" date="2020-01" db="EMBL/GenBank/DDBJ databases">
        <title>Complete genome sequence of Chitinophaga sp. H33E-04 isolated from quinoa roots.</title>
        <authorList>
            <person name="Weon H.-Y."/>
            <person name="Lee S.A."/>
        </authorList>
    </citation>
    <scope>NUCLEOTIDE SEQUENCE [LARGE SCALE GENOMIC DNA]</scope>
    <source>
        <strain evidence="1 2">H33E-04</strain>
    </source>
</reference>
<sequence length="184" mass="20524">MKKYLLFILITALGAHCTHPENVPGQSASASATISDTIQVADLNTNSISGTNTSSKIRDTGILINDTIPIALGIFTKDAAESNIDNNDPLAIEIKKWRLDTTQIKSILKGFKPVNGPDIHYRYLTFYPQMSGEVTINGKVYRMNINAGSYFFLTNKDTSYLFGDETKRFRKLFLTGADEERYDN</sequence>
<evidence type="ECO:0000313" key="1">
    <source>
        <dbReference type="EMBL" id="QHS59687.1"/>
    </source>
</evidence>
<evidence type="ECO:0000313" key="2">
    <source>
        <dbReference type="Proteomes" id="UP000476411"/>
    </source>
</evidence>
<dbReference type="Proteomes" id="UP000476411">
    <property type="component" value="Chromosome"/>
</dbReference>
<protein>
    <submittedName>
        <fullName evidence="1">Uncharacterized protein</fullName>
    </submittedName>
</protein>
<dbReference type="RefSeq" id="WP_162331382.1">
    <property type="nucleotide sequence ID" value="NZ_CP048113.1"/>
</dbReference>
<dbReference type="EMBL" id="CP048113">
    <property type="protein sequence ID" value="QHS59687.1"/>
    <property type="molecule type" value="Genomic_DNA"/>
</dbReference>
<gene>
    <name evidence="1" type="ORF">GWR21_08810</name>
</gene>
<organism evidence="1 2">
    <name type="scientific">Chitinophaga agri</name>
    <dbReference type="NCBI Taxonomy" id="2703787"/>
    <lineage>
        <taxon>Bacteria</taxon>
        <taxon>Pseudomonadati</taxon>
        <taxon>Bacteroidota</taxon>
        <taxon>Chitinophagia</taxon>
        <taxon>Chitinophagales</taxon>
        <taxon>Chitinophagaceae</taxon>
        <taxon>Chitinophaga</taxon>
    </lineage>
</organism>
<accession>A0A6B9ZBZ8</accession>
<dbReference type="AlphaFoldDB" id="A0A6B9ZBZ8"/>
<dbReference type="KEGG" id="chih:GWR21_08810"/>